<sequence>MEAAIPFFTGSDYDVHPHDFLRLFGRVEKTDDARIQQFINYLQAGSVADEWWDGLGDDVKSSWRLVEVEFGRRWPLVPLARKTSARCLEELLAMKLPSSTLGMTERYSARVVYSHVGWASRMMELARGAGIMDSGAYLGSVIRGLPWPVRQLVRRKYETWGAFLEGVQFLEMEVLEDWMEVGKRRGRVPVAGKHQSVQTYDRSLPASALHTRAQDWRRQSPVAPREEDCSPTAAPVLSPASETTRHWVPESLPRIPNNGDENIAAVRSSEEDSQPGVVSAQLAAGVDGAQGDSGFEMPGAWRDGDGRCGRLINRVVIRTQAVVAHSEAWVGGWRWRAVSGCASHSIGRFGFRDGG</sequence>
<evidence type="ECO:0000313" key="2">
    <source>
        <dbReference type="EMBL" id="KAF6765599.1"/>
    </source>
</evidence>
<dbReference type="AlphaFoldDB" id="A0A8H6IJH6"/>
<organism evidence="2 3">
    <name type="scientific">Ephemerocybe angulata</name>
    <dbReference type="NCBI Taxonomy" id="980116"/>
    <lineage>
        <taxon>Eukaryota</taxon>
        <taxon>Fungi</taxon>
        <taxon>Dikarya</taxon>
        <taxon>Basidiomycota</taxon>
        <taxon>Agaricomycotina</taxon>
        <taxon>Agaricomycetes</taxon>
        <taxon>Agaricomycetidae</taxon>
        <taxon>Agaricales</taxon>
        <taxon>Agaricineae</taxon>
        <taxon>Psathyrellaceae</taxon>
        <taxon>Ephemerocybe</taxon>
    </lineage>
</organism>
<evidence type="ECO:0000256" key="1">
    <source>
        <dbReference type="SAM" id="MobiDB-lite"/>
    </source>
</evidence>
<name>A0A8H6IJH6_9AGAR</name>
<comment type="caution">
    <text evidence="2">The sequence shown here is derived from an EMBL/GenBank/DDBJ whole genome shotgun (WGS) entry which is preliminary data.</text>
</comment>
<dbReference type="Proteomes" id="UP000521943">
    <property type="component" value="Unassembled WGS sequence"/>
</dbReference>
<dbReference type="OrthoDB" id="3055569at2759"/>
<keyword evidence="3" id="KW-1185">Reference proteome</keyword>
<gene>
    <name evidence="2" type="ORF">DFP72DRAFT_868193</name>
</gene>
<feature type="region of interest" description="Disordered" evidence="1">
    <location>
        <begin position="211"/>
        <end position="243"/>
    </location>
</feature>
<protein>
    <submittedName>
        <fullName evidence="2">Uncharacterized protein</fullName>
    </submittedName>
</protein>
<evidence type="ECO:0000313" key="3">
    <source>
        <dbReference type="Proteomes" id="UP000521943"/>
    </source>
</evidence>
<feature type="compositionally biased region" description="Basic and acidic residues" evidence="1">
    <location>
        <begin position="212"/>
        <end position="228"/>
    </location>
</feature>
<accession>A0A8H6IJH6</accession>
<reference evidence="2 3" key="1">
    <citation type="submission" date="2020-07" db="EMBL/GenBank/DDBJ databases">
        <title>Comparative genomics of pyrophilous fungi reveals a link between fire events and developmental genes.</title>
        <authorList>
            <consortium name="DOE Joint Genome Institute"/>
            <person name="Steindorff A.S."/>
            <person name="Carver A."/>
            <person name="Calhoun S."/>
            <person name="Stillman K."/>
            <person name="Liu H."/>
            <person name="Lipzen A."/>
            <person name="Pangilinan J."/>
            <person name="Labutti K."/>
            <person name="Bruns T.D."/>
            <person name="Grigoriev I.V."/>
        </authorList>
    </citation>
    <scope>NUCLEOTIDE SEQUENCE [LARGE SCALE GENOMIC DNA]</scope>
    <source>
        <strain evidence="2 3">CBS 144469</strain>
    </source>
</reference>
<proteinExistence type="predicted"/>
<dbReference type="EMBL" id="JACGCI010000002">
    <property type="protein sequence ID" value="KAF6765599.1"/>
    <property type="molecule type" value="Genomic_DNA"/>
</dbReference>